<feature type="chain" id="PRO_5012851318" description="LysM domain-containing protein" evidence="2">
    <location>
        <begin position="27"/>
        <end position="257"/>
    </location>
</feature>
<organism evidence="4 5">
    <name type="scientific">Enterococcus mundtii</name>
    <dbReference type="NCBI Taxonomy" id="53346"/>
    <lineage>
        <taxon>Bacteria</taxon>
        <taxon>Bacillati</taxon>
        <taxon>Bacillota</taxon>
        <taxon>Bacilli</taxon>
        <taxon>Lactobacillales</taxon>
        <taxon>Enterococcaceae</taxon>
        <taxon>Enterococcus</taxon>
    </lineage>
</organism>
<evidence type="ECO:0000259" key="3">
    <source>
        <dbReference type="PROSITE" id="PS51782"/>
    </source>
</evidence>
<feature type="region of interest" description="Disordered" evidence="1">
    <location>
        <begin position="23"/>
        <end position="80"/>
    </location>
</feature>
<gene>
    <name evidence="4" type="ORF">A5802_000650</name>
</gene>
<evidence type="ECO:0000313" key="4">
    <source>
        <dbReference type="EMBL" id="OTP26916.1"/>
    </source>
</evidence>
<evidence type="ECO:0000256" key="2">
    <source>
        <dbReference type="SAM" id="SignalP"/>
    </source>
</evidence>
<evidence type="ECO:0000313" key="5">
    <source>
        <dbReference type="Proteomes" id="UP000195024"/>
    </source>
</evidence>
<feature type="compositionally biased region" description="Polar residues" evidence="1">
    <location>
        <begin position="34"/>
        <end position="80"/>
    </location>
</feature>
<dbReference type="CDD" id="cd00118">
    <property type="entry name" value="LysM"/>
    <property type="match status" value="1"/>
</dbReference>
<evidence type="ECO:0000256" key="1">
    <source>
        <dbReference type="SAM" id="MobiDB-lite"/>
    </source>
</evidence>
<sequence length="257" mass="28243">MKQKIFKLILLSFLIFLASCNNNSSSEDKKDITSTDINSTELSSNVGSQQSTEKNTEQSVETTTSEPAVSTSSNESHGSTTYQNILDEYTTKIQSATPGLIQEFKNESVNNTSGIDGLAAISNNKVERLAIISNEGISKMSDLHYLLSDDYSTYESWATKLTDVYTTESQKIIGEYLAYFSNQENKPITNSASPQDSELADPVNQETPSETTTVVQSGEGPRQIAERAGITVDQLFSLNGMDPNNYLLYPGQELRVK</sequence>
<feature type="region of interest" description="Disordered" evidence="1">
    <location>
        <begin position="185"/>
        <end position="221"/>
    </location>
</feature>
<dbReference type="Gene3D" id="3.10.350.10">
    <property type="entry name" value="LysM domain"/>
    <property type="match status" value="1"/>
</dbReference>
<dbReference type="PROSITE" id="PS51782">
    <property type="entry name" value="LYSM"/>
    <property type="match status" value="1"/>
</dbReference>
<reference evidence="4 5" key="1">
    <citation type="submission" date="2017-05" db="EMBL/GenBank/DDBJ databases">
        <title>The Genome Sequence of Enterococcus mundtii 6B1_DIV0119.</title>
        <authorList>
            <consortium name="The Broad Institute Genomics Platform"/>
            <consortium name="The Broad Institute Genomic Center for Infectious Diseases"/>
            <person name="Earl A."/>
            <person name="Manson A."/>
            <person name="Schwartman J."/>
            <person name="Gilmore M."/>
            <person name="Abouelleil A."/>
            <person name="Cao P."/>
            <person name="Chapman S."/>
            <person name="Cusick C."/>
            <person name="Shea T."/>
            <person name="Young S."/>
            <person name="Neafsey D."/>
            <person name="Nusbaum C."/>
            <person name="Birren B."/>
        </authorList>
    </citation>
    <scope>NUCLEOTIDE SEQUENCE [LARGE SCALE GENOMIC DNA]</scope>
    <source>
        <strain evidence="4 5">6B1_DIV0119</strain>
    </source>
</reference>
<dbReference type="AlphaFoldDB" id="A0A242KY86"/>
<feature type="compositionally biased region" description="Polar residues" evidence="1">
    <location>
        <begin position="204"/>
        <end position="216"/>
    </location>
</feature>
<dbReference type="RefSeq" id="WP_139843954.1">
    <property type="nucleotide sequence ID" value="NZ_NGMS01000001.1"/>
</dbReference>
<protein>
    <recommendedName>
        <fullName evidence="3">LysM domain-containing protein</fullName>
    </recommendedName>
</protein>
<dbReference type="InterPro" id="IPR018392">
    <property type="entry name" value="LysM"/>
</dbReference>
<feature type="signal peptide" evidence="2">
    <location>
        <begin position="1"/>
        <end position="26"/>
    </location>
</feature>
<keyword evidence="2" id="KW-0732">Signal</keyword>
<dbReference type="Pfam" id="PF01476">
    <property type="entry name" value="LysM"/>
    <property type="match status" value="1"/>
</dbReference>
<proteinExistence type="predicted"/>
<dbReference type="InterPro" id="IPR036779">
    <property type="entry name" value="LysM_dom_sf"/>
</dbReference>
<feature type="domain" description="LysM" evidence="3">
    <location>
        <begin position="211"/>
        <end position="256"/>
    </location>
</feature>
<name>A0A242KY86_ENTMU</name>
<dbReference type="EMBL" id="NGMS01000001">
    <property type="protein sequence ID" value="OTP26916.1"/>
    <property type="molecule type" value="Genomic_DNA"/>
</dbReference>
<accession>A0A242KY86</accession>
<feature type="compositionally biased region" description="Polar residues" evidence="1">
    <location>
        <begin position="185"/>
        <end position="196"/>
    </location>
</feature>
<dbReference type="Proteomes" id="UP000195024">
    <property type="component" value="Unassembled WGS sequence"/>
</dbReference>
<dbReference type="PROSITE" id="PS51257">
    <property type="entry name" value="PROKAR_LIPOPROTEIN"/>
    <property type="match status" value="1"/>
</dbReference>
<dbReference type="SUPFAM" id="SSF54106">
    <property type="entry name" value="LysM domain"/>
    <property type="match status" value="1"/>
</dbReference>
<comment type="caution">
    <text evidence="4">The sequence shown here is derived from an EMBL/GenBank/DDBJ whole genome shotgun (WGS) entry which is preliminary data.</text>
</comment>
<dbReference type="SMART" id="SM00257">
    <property type="entry name" value="LysM"/>
    <property type="match status" value="1"/>
</dbReference>